<sequence length="64" mass="7433">MKNINNIYSEELISVVVPFHNVEKYLDECIQSILKQTYQNIELILVNAESTDKSLEIANKYISE</sequence>
<feature type="non-terminal residue" evidence="5">
    <location>
        <position position="64"/>
    </location>
</feature>
<evidence type="ECO:0000313" key="6">
    <source>
        <dbReference type="Proteomes" id="UP000531840"/>
    </source>
</evidence>
<feature type="domain" description="Glycosyltransferase 2-like" evidence="4">
    <location>
        <begin position="14"/>
        <end position="62"/>
    </location>
</feature>
<dbReference type="Gene3D" id="3.90.550.10">
    <property type="entry name" value="Spore Coat Polysaccharide Biosynthesis Protein SpsA, Chain A"/>
    <property type="match status" value="1"/>
</dbReference>
<protein>
    <submittedName>
        <fullName evidence="5">Glycosyltransferase</fullName>
    </submittedName>
</protein>
<proteinExistence type="inferred from homology"/>
<dbReference type="Pfam" id="PF00535">
    <property type="entry name" value="Glycos_transf_2"/>
    <property type="match status" value="1"/>
</dbReference>
<organism evidence="5 6">
    <name type="scientific">Gemelliphila palaticanis</name>
    <dbReference type="NCBI Taxonomy" id="81950"/>
    <lineage>
        <taxon>Bacteria</taxon>
        <taxon>Bacillati</taxon>
        <taxon>Bacillota</taxon>
        <taxon>Bacilli</taxon>
        <taxon>Bacillales</taxon>
        <taxon>Gemellaceae</taxon>
        <taxon>Gemelliphila</taxon>
    </lineage>
</organism>
<dbReference type="EMBL" id="JACBYF010000023">
    <property type="protein sequence ID" value="NYS48018.1"/>
    <property type="molecule type" value="Genomic_DNA"/>
</dbReference>
<keyword evidence="2" id="KW-0328">Glycosyltransferase</keyword>
<dbReference type="PANTHER" id="PTHR22916:SF51">
    <property type="entry name" value="GLYCOSYLTRANSFERASE EPSH-RELATED"/>
    <property type="match status" value="1"/>
</dbReference>
<evidence type="ECO:0000256" key="2">
    <source>
        <dbReference type="ARBA" id="ARBA00022676"/>
    </source>
</evidence>
<comment type="similarity">
    <text evidence="1">Belongs to the glycosyltransferase 2 family.</text>
</comment>
<dbReference type="PANTHER" id="PTHR22916">
    <property type="entry name" value="GLYCOSYLTRANSFERASE"/>
    <property type="match status" value="1"/>
</dbReference>
<dbReference type="CDD" id="cd00761">
    <property type="entry name" value="Glyco_tranf_GTA_type"/>
    <property type="match status" value="1"/>
</dbReference>
<dbReference type="RefSeq" id="WP_179941801.1">
    <property type="nucleotide sequence ID" value="NZ_JACBYF010000023.1"/>
</dbReference>
<reference evidence="5 6" key="1">
    <citation type="submission" date="2020-07" db="EMBL/GenBank/DDBJ databases">
        <title>MOT database genomes.</title>
        <authorList>
            <person name="Joseph S."/>
            <person name="Aduse-Opoku J."/>
            <person name="Hashim A."/>
            <person name="Wade W."/>
            <person name="Curtis M."/>
        </authorList>
    </citation>
    <scope>NUCLEOTIDE SEQUENCE [LARGE SCALE GENOMIC DNA]</scope>
    <source>
        <strain evidence="5 6">CIP 106318</strain>
    </source>
</reference>
<dbReference type="InterPro" id="IPR029044">
    <property type="entry name" value="Nucleotide-diphossugar_trans"/>
</dbReference>
<dbReference type="Proteomes" id="UP000531840">
    <property type="component" value="Unassembled WGS sequence"/>
</dbReference>
<evidence type="ECO:0000256" key="3">
    <source>
        <dbReference type="ARBA" id="ARBA00022679"/>
    </source>
</evidence>
<gene>
    <name evidence="5" type="ORF">HZY85_07515</name>
</gene>
<evidence type="ECO:0000256" key="1">
    <source>
        <dbReference type="ARBA" id="ARBA00006739"/>
    </source>
</evidence>
<name>A0ABX2T0W9_9BACL</name>
<evidence type="ECO:0000259" key="4">
    <source>
        <dbReference type="Pfam" id="PF00535"/>
    </source>
</evidence>
<evidence type="ECO:0000313" key="5">
    <source>
        <dbReference type="EMBL" id="NYS48018.1"/>
    </source>
</evidence>
<dbReference type="InterPro" id="IPR001173">
    <property type="entry name" value="Glyco_trans_2-like"/>
</dbReference>
<comment type="caution">
    <text evidence="5">The sequence shown here is derived from an EMBL/GenBank/DDBJ whole genome shotgun (WGS) entry which is preliminary data.</text>
</comment>
<keyword evidence="6" id="KW-1185">Reference proteome</keyword>
<dbReference type="SUPFAM" id="SSF53448">
    <property type="entry name" value="Nucleotide-diphospho-sugar transferases"/>
    <property type="match status" value="1"/>
</dbReference>
<keyword evidence="3" id="KW-0808">Transferase</keyword>
<accession>A0ABX2T0W9</accession>